<organism evidence="2 3">
    <name type="scientific">Actinophytocola gossypii</name>
    <dbReference type="NCBI Taxonomy" id="2812003"/>
    <lineage>
        <taxon>Bacteria</taxon>
        <taxon>Bacillati</taxon>
        <taxon>Actinomycetota</taxon>
        <taxon>Actinomycetes</taxon>
        <taxon>Pseudonocardiales</taxon>
        <taxon>Pseudonocardiaceae</taxon>
    </lineage>
</organism>
<sequence length="286" mass="32571">MPSSSPTVAGWELVLRLRERREQLGVEVRKITDALGFSRNYWSAVENERKTLSEESLVRLLELLEFDEDDTRELLALRDASRQRGWWTRYSSLFDTDLQRLFGLEHGAESIRGYESLLIPGLLQTADYARAIMTPSVTVRRVEVDQRVEVRLRRQERLTGENPLRLTAIISEAALRQQIGGPVVLRAQLDHLARTIEERADNIEVLVIPFTAVSCGLFGAATIHLLDFANVNLPTVVWQETVSSWGIIDSVTQVRDIAISFDEARRHTLNREDSLSLIHRSTKELA</sequence>
<name>A0ABT2J174_9PSEU</name>
<reference evidence="2 3" key="1">
    <citation type="submission" date="2021-02" db="EMBL/GenBank/DDBJ databases">
        <title>Actinophytocola xerophila sp. nov., isolated from soil of cotton cropping field.</title>
        <authorList>
            <person name="Huang R."/>
            <person name="Chen X."/>
            <person name="Ge X."/>
            <person name="Liu W."/>
        </authorList>
    </citation>
    <scope>NUCLEOTIDE SEQUENCE [LARGE SCALE GENOMIC DNA]</scope>
    <source>
        <strain evidence="2 3">S1-96</strain>
    </source>
</reference>
<keyword evidence="3" id="KW-1185">Reference proteome</keyword>
<dbReference type="RefSeq" id="WP_260188964.1">
    <property type="nucleotide sequence ID" value="NZ_JAFFZE010000002.1"/>
</dbReference>
<protein>
    <submittedName>
        <fullName evidence="2">Helix-turn-helix transcriptional regulator</fullName>
    </submittedName>
</protein>
<feature type="domain" description="HTH cro/C1-type" evidence="1">
    <location>
        <begin position="17"/>
        <end position="71"/>
    </location>
</feature>
<accession>A0ABT2J174</accession>
<dbReference type="InterPro" id="IPR010982">
    <property type="entry name" value="Lambda_DNA-bd_dom_sf"/>
</dbReference>
<dbReference type="Proteomes" id="UP001156441">
    <property type="component" value="Unassembled WGS sequence"/>
</dbReference>
<comment type="caution">
    <text evidence="2">The sequence shown here is derived from an EMBL/GenBank/DDBJ whole genome shotgun (WGS) entry which is preliminary data.</text>
</comment>
<dbReference type="Pfam" id="PF13560">
    <property type="entry name" value="HTH_31"/>
    <property type="match status" value="1"/>
</dbReference>
<dbReference type="CDD" id="cd00093">
    <property type="entry name" value="HTH_XRE"/>
    <property type="match status" value="1"/>
</dbReference>
<dbReference type="InterPro" id="IPR043917">
    <property type="entry name" value="DUF5753"/>
</dbReference>
<evidence type="ECO:0000313" key="2">
    <source>
        <dbReference type="EMBL" id="MCT2581607.1"/>
    </source>
</evidence>
<dbReference type="SUPFAM" id="SSF47413">
    <property type="entry name" value="lambda repressor-like DNA-binding domains"/>
    <property type="match status" value="1"/>
</dbReference>
<proteinExistence type="predicted"/>
<dbReference type="SMART" id="SM00530">
    <property type="entry name" value="HTH_XRE"/>
    <property type="match status" value="1"/>
</dbReference>
<dbReference type="Pfam" id="PF19054">
    <property type="entry name" value="DUF5753"/>
    <property type="match status" value="1"/>
</dbReference>
<dbReference type="InterPro" id="IPR001387">
    <property type="entry name" value="Cro/C1-type_HTH"/>
</dbReference>
<evidence type="ECO:0000313" key="3">
    <source>
        <dbReference type="Proteomes" id="UP001156441"/>
    </source>
</evidence>
<dbReference type="PROSITE" id="PS50943">
    <property type="entry name" value="HTH_CROC1"/>
    <property type="match status" value="1"/>
</dbReference>
<evidence type="ECO:0000259" key="1">
    <source>
        <dbReference type="PROSITE" id="PS50943"/>
    </source>
</evidence>
<gene>
    <name evidence="2" type="ORF">JT362_00545</name>
</gene>
<dbReference type="Gene3D" id="1.10.260.40">
    <property type="entry name" value="lambda repressor-like DNA-binding domains"/>
    <property type="match status" value="1"/>
</dbReference>
<dbReference type="EMBL" id="JAFFZE010000002">
    <property type="protein sequence ID" value="MCT2581607.1"/>
    <property type="molecule type" value="Genomic_DNA"/>
</dbReference>